<dbReference type="Pfam" id="PF00698">
    <property type="entry name" value="Acyl_transf_1"/>
    <property type="match status" value="1"/>
</dbReference>
<name>A0A505DRR6_9ACTN</name>
<dbReference type="InterPro" id="IPR018201">
    <property type="entry name" value="Ketoacyl_synth_AS"/>
</dbReference>
<dbReference type="PANTHER" id="PTHR43775:SF51">
    <property type="entry name" value="INACTIVE PHENOLPHTHIOCEROL SYNTHESIS POLYKETIDE SYNTHASE TYPE I PKS1-RELATED"/>
    <property type="match status" value="1"/>
</dbReference>
<comment type="caution">
    <text evidence="11">The sequence shown here is derived from an EMBL/GenBank/DDBJ whole genome shotgun (WGS) entry which is preliminary data.</text>
</comment>
<dbReference type="GO" id="GO:0033068">
    <property type="term" value="P:macrolide biosynthetic process"/>
    <property type="evidence" value="ECO:0007669"/>
    <property type="project" value="UniProtKB-ARBA"/>
</dbReference>
<dbReference type="PROSITE" id="PS52004">
    <property type="entry name" value="KS3_2"/>
    <property type="match status" value="1"/>
</dbReference>
<keyword evidence="7" id="KW-0511">Multifunctional enzyme</keyword>
<dbReference type="OrthoDB" id="9778690at2"/>
<dbReference type="Pfam" id="PF02801">
    <property type="entry name" value="Ketoacyl-synt_C"/>
    <property type="match status" value="1"/>
</dbReference>
<feature type="region of interest" description="Disordered" evidence="9">
    <location>
        <begin position="463"/>
        <end position="489"/>
    </location>
</feature>
<dbReference type="Pfam" id="PF00109">
    <property type="entry name" value="ketoacyl-synt"/>
    <property type="match status" value="1"/>
</dbReference>
<comment type="pathway">
    <text evidence="2">Antibiotic biosynthesis.</text>
</comment>
<keyword evidence="6" id="KW-0677">Repeat</keyword>
<accession>A0A505DRR6</accession>
<evidence type="ECO:0000313" key="11">
    <source>
        <dbReference type="EMBL" id="TPQ23947.1"/>
    </source>
</evidence>
<dbReference type="SUPFAM" id="SSF52151">
    <property type="entry name" value="FabD/lysophospholipase-like"/>
    <property type="match status" value="1"/>
</dbReference>
<evidence type="ECO:0000256" key="4">
    <source>
        <dbReference type="ARBA" id="ARBA00022553"/>
    </source>
</evidence>
<evidence type="ECO:0000256" key="2">
    <source>
        <dbReference type="ARBA" id="ARBA00004792"/>
    </source>
</evidence>
<reference evidence="11 12" key="1">
    <citation type="submission" date="2019-06" db="EMBL/GenBank/DDBJ databases">
        <title>Streptomyces sporangiiformans sp. nov., a novel actinomycete isolated from soil in Mount Song.</title>
        <authorList>
            <person name="Han L."/>
        </authorList>
    </citation>
    <scope>NUCLEOTIDE SEQUENCE [LARGE SCALE GENOMIC DNA]</scope>
    <source>
        <strain evidence="11 12">NEAU-SSA 1</strain>
    </source>
</reference>
<dbReference type="GO" id="GO:0031177">
    <property type="term" value="F:phosphopantetheine binding"/>
    <property type="evidence" value="ECO:0007669"/>
    <property type="project" value="UniProtKB-ARBA"/>
</dbReference>
<dbReference type="InterPro" id="IPR016039">
    <property type="entry name" value="Thiolase-like"/>
</dbReference>
<dbReference type="SUPFAM" id="SSF101173">
    <property type="entry name" value="Docking domain B of the erythromycin polyketide synthase (DEBS)"/>
    <property type="match status" value="1"/>
</dbReference>
<evidence type="ECO:0000256" key="3">
    <source>
        <dbReference type="ARBA" id="ARBA00022450"/>
    </source>
</evidence>
<dbReference type="Gene3D" id="3.40.366.10">
    <property type="entry name" value="Malonyl-Coenzyme A Acyl Carrier Protein, domain 2"/>
    <property type="match status" value="1"/>
</dbReference>
<dbReference type="GO" id="GO:0004315">
    <property type="term" value="F:3-oxoacyl-[acyl-carrier-protein] synthase activity"/>
    <property type="evidence" value="ECO:0007669"/>
    <property type="project" value="InterPro"/>
</dbReference>
<evidence type="ECO:0000256" key="8">
    <source>
        <dbReference type="ARBA" id="ARBA00023315"/>
    </source>
</evidence>
<protein>
    <submittedName>
        <fullName evidence="11">Type I polyketide synthase</fullName>
    </submittedName>
</protein>
<keyword evidence="12" id="KW-1185">Reference proteome</keyword>
<keyword evidence="8" id="KW-0012">Acyltransferase</keyword>
<evidence type="ECO:0000256" key="9">
    <source>
        <dbReference type="SAM" id="MobiDB-lite"/>
    </source>
</evidence>
<dbReference type="InterPro" id="IPR014030">
    <property type="entry name" value="Ketoacyl_synth_N"/>
</dbReference>
<evidence type="ECO:0000256" key="5">
    <source>
        <dbReference type="ARBA" id="ARBA00022679"/>
    </source>
</evidence>
<dbReference type="RefSeq" id="WP_119098506.1">
    <property type="nucleotide sequence ID" value="NZ_QXMJ01000029.1"/>
</dbReference>
<dbReference type="InterPro" id="IPR020841">
    <property type="entry name" value="PKS_Beta-ketoAc_synthase_dom"/>
</dbReference>
<feature type="compositionally biased region" description="Low complexity" evidence="9">
    <location>
        <begin position="470"/>
        <end position="489"/>
    </location>
</feature>
<evidence type="ECO:0000259" key="10">
    <source>
        <dbReference type="PROSITE" id="PS52004"/>
    </source>
</evidence>
<keyword evidence="3" id="KW-0596">Phosphopantetheine</keyword>
<dbReference type="GO" id="GO:0004312">
    <property type="term" value="F:fatty acid synthase activity"/>
    <property type="evidence" value="ECO:0007669"/>
    <property type="project" value="TreeGrafter"/>
</dbReference>
<keyword evidence="5" id="KW-0808">Transferase</keyword>
<feature type="non-terminal residue" evidence="11">
    <location>
        <position position="726"/>
    </location>
</feature>
<keyword evidence="4" id="KW-0597">Phosphoprotein</keyword>
<organism evidence="11 12">
    <name type="scientific">Streptomyces sporangiiformans</name>
    <dbReference type="NCBI Taxonomy" id="2315329"/>
    <lineage>
        <taxon>Bacteria</taxon>
        <taxon>Bacillati</taxon>
        <taxon>Actinomycetota</taxon>
        <taxon>Actinomycetes</taxon>
        <taxon>Kitasatosporales</taxon>
        <taxon>Streptomycetaceae</taxon>
        <taxon>Streptomyces</taxon>
    </lineage>
</organism>
<dbReference type="Pfam" id="PF22336">
    <property type="entry name" value="RhiE-like_linker"/>
    <property type="match status" value="1"/>
</dbReference>
<feature type="domain" description="Ketosynthase family 3 (KS3)" evidence="10">
    <location>
        <begin position="33"/>
        <end position="454"/>
    </location>
</feature>
<dbReference type="PANTHER" id="PTHR43775">
    <property type="entry name" value="FATTY ACID SYNTHASE"/>
    <property type="match status" value="1"/>
</dbReference>
<dbReference type="SMART" id="SM00825">
    <property type="entry name" value="PKS_KS"/>
    <property type="match status" value="1"/>
</dbReference>
<dbReference type="InterPro" id="IPR016035">
    <property type="entry name" value="Acyl_Trfase/lysoPLipase"/>
</dbReference>
<dbReference type="Gene3D" id="3.40.47.10">
    <property type="match status" value="1"/>
</dbReference>
<evidence type="ECO:0000256" key="6">
    <source>
        <dbReference type="ARBA" id="ARBA00022737"/>
    </source>
</evidence>
<dbReference type="SUPFAM" id="SSF53901">
    <property type="entry name" value="Thiolase-like"/>
    <property type="match status" value="1"/>
</dbReference>
<dbReference type="InterPro" id="IPR015083">
    <property type="entry name" value="NorB/c/GfsB-D-like_docking"/>
</dbReference>
<dbReference type="InterPro" id="IPR054514">
    <property type="entry name" value="RhiE-like_linker"/>
</dbReference>
<evidence type="ECO:0000313" key="12">
    <source>
        <dbReference type="Proteomes" id="UP000317378"/>
    </source>
</evidence>
<dbReference type="EMBL" id="VCHX02000029">
    <property type="protein sequence ID" value="TPQ23947.1"/>
    <property type="molecule type" value="Genomic_DNA"/>
</dbReference>
<comment type="cofactor">
    <cofactor evidence="1">
        <name>pantetheine 4'-phosphate</name>
        <dbReference type="ChEBI" id="CHEBI:47942"/>
    </cofactor>
</comment>
<dbReference type="Proteomes" id="UP000317378">
    <property type="component" value="Unassembled WGS sequence"/>
</dbReference>
<dbReference type="PROSITE" id="PS00606">
    <property type="entry name" value="KS3_1"/>
    <property type="match status" value="1"/>
</dbReference>
<dbReference type="FunFam" id="3.40.47.10:FF:000019">
    <property type="entry name" value="Polyketide synthase type I"/>
    <property type="match status" value="1"/>
</dbReference>
<dbReference type="AlphaFoldDB" id="A0A505DRR6"/>
<proteinExistence type="predicted"/>
<dbReference type="Pfam" id="PF08990">
    <property type="entry name" value="Docking"/>
    <property type="match status" value="1"/>
</dbReference>
<dbReference type="InterPro" id="IPR036299">
    <property type="entry name" value="Polyketide_synth_docking_sf"/>
</dbReference>
<evidence type="ECO:0000256" key="1">
    <source>
        <dbReference type="ARBA" id="ARBA00001957"/>
    </source>
</evidence>
<dbReference type="InterPro" id="IPR001227">
    <property type="entry name" value="Ac_transferase_dom_sf"/>
</dbReference>
<dbReference type="GO" id="GO:0006633">
    <property type="term" value="P:fatty acid biosynthetic process"/>
    <property type="evidence" value="ECO:0007669"/>
    <property type="project" value="InterPro"/>
</dbReference>
<dbReference type="InterPro" id="IPR014031">
    <property type="entry name" value="Ketoacyl_synth_C"/>
</dbReference>
<dbReference type="InterPro" id="IPR014043">
    <property type="entry name" value="Acyl_transferase_dom"/>
</dbReference>
<dbReference type="CDD" id="cd00833">
    <property type="entry name" value="PKS"/>
    <property type="match status" value="1"/>
</dbReference>
<sequence>MTNEARLRDYLKRVTVDLHETRRKLQELRSKDQEPIAIVGMSCRLPGGVRSPEDFWDLLASGTDAVSDWPTDRGWDLDGADTATAGDRRAGGFVYDADRFDPAFFGISPREALAMDPQQRQLLEASWEALERSGIDPTTLRGSRSGVFVGCSDQGYSSGLREVPDDVRGHLLTGNSMSVVSGRVAYTLGLEGPAVTVDTACSSSLVALHFAAQSLRSGECSLALVGGVTVMSGPGAFIEFGQQGGLAADGRCKAFSDDADGTGWAEGVGIIVVERLSDARRNGHHVLAVVRGSAVNQDGASNGLTAPNGPSQQRVILDALANAGVSATDVDAVEAHGTGTPLGDPIEAQALLATYGLGRADGHPLWLGSAKSNIGHTQAAAGVVGVIKTVLALRNGALPPTLHAQQPSTHVDWTTGNVKLLTHSVDWPRTDRPRRAAVSAFGVSGTNAHAVIEEAPALTAEAGDPAVETGGPAVEAGESAAEAGEPAAEAPRRIELPVLPWVVSGRDEDTLREQAARLVSHVTACPETDLYDLAWSLAATRAALPQRAALLGTNREDLLNGLTALTEGRPEEGVLTGTARGAQAEGKTAFLFSGQGAQRLGMGRELYEAFPVFAEAFDAVCAHVGGLRDVVFGLDAEALDRTEWAQPALFAVEVALFRLVESWGVRPDFVVGHSIGELAAACVAGVFSLEDACRLVVARGRLMQQLPSGGAMFAVEASEEEVAALL</sequence>
<evidence type="ECO:0000256" key="7">
    <source>
        <dbReference type="ARBA" id="ARBA00023268"/>
    </source>
</evidence>
<dbReference type="InterPro" id="IPR050091">
    <property type="entry name" value="PKS_NRPS_Biosynth_Enz"/>
</dbReference>
<gene>
    <name evidence="11" type="ORF">FGD71_001420</name>
</gene>
<dbReference type="SMART" id="SM00827">
    <property type="entry name" value="PKS_AT"/>
    <property type="match status" value="1"/>
</dbReference>